<organism evidence="3 4">
    <name type="scientific">Streptomyces himalayensis subsp. aureolus</name>
    <dbReference type="NCBI Taxonomy" id="2758039"/>
    <lineage>
        <taxon>Bacteria</taxon>
        <taxon>Bacillati</taxon>
        <taxon>Actinomycetota</taxon>
        <taxon>Actinomycetes</taxon>
        <taxon>Kitasatosporales</taxon>
        <taxon>Streptomycetaceae</taxon>
        <taxon>Streptomyces</taxon>
        <taxon>Streptomyces himalayensis</taxon>
    </lineage>
</organism>
<dbReference type="InterPro" id="IPR036188">
    <property type="entry name" value="FAD/NAD-bd_sf"/>
</dbReference>
<feature type="domain" description="FAD-binding" evidence="2">
    <location>
        <begin position="14"/>
        <end position="348"/>
    </location>
</feature>
<keyword evidence="3" id="KW-0503">Monooxygenase</keyword>
<dbReference type="SUPFAM" id="SSF51905">
    <property type="entry name" value="FAD/NAD(P)-binding domain"/>
    <property type="match status" value="1"/>
</dbReference>
<dbReference type="GO" id="GO:0019622">
    <property type="term" value="P:3-(3-hydroxy)phenylpropionate catabolic process"/>
    <property type="evidence" value="ECO:0007669"/>
    <property type="project" value="TreeGrafter"/>
</dbReference>
<keyword evidence="1" id="KW-0560">Oxidoreductase</keyword>
<dbReference type="Pfam" id="PF01494">
    <property type="entry name" value="FAD_binding_3"/>
    <property type="match status" value="1"/>
</dbReference>
<dbReference type="AlphaFoldDB" id="A0A7W2D5K2"/>
<reference evidence="3 4" key="1">
    <citation type="submission" date="2020-07" db="EMBL/GenBank/DDBJ databases">
        <title>Streptomyces isolated from Indian soil.</title>
        <authorList>
            <person name="Mandal S."/>
            <person name="Maiti P.K."/>
        </authorList>
    </citation>
    <scope>NUCLEOTIDE SEQUENCE [LARGE SCALE GENOMIC DNA]</scope>
    <source>
        <strain evidence="3 4">PSKA54</strain>
    </source>
</reference>
<proteinExistence type="predicted"/>
<protein>
    <submittedName>
        <fullName evidence="3">FAD-dependent monooxygenase</fullName>
    </submittedName>
</protein>
<dbReference type="GO" id="GO:0071949">
    <property type="term" value="F:FAD binding"/>
    <property type="evidence" value="ECO:0007669"/>
    <property type="project" value="InterPro"/>
</dbReference>
<accession>A0A7W2D5K2</accession>
<comment type="caution">
    <text evidence="3">The sequence shown here is derived from an EMBL/GenBank/DDBJ whole genome shotgun (WGS) entry which is preliminary data.</text>
</comment>
<dbReference type="EMBL" id="JACEQY010000037">
    <property type="protein sequence ID" value="MBA4865176.1"/>
    <property type="molecule type" value="Genomic_DNA"/>
</dbReference>
<dbReference type="Proteomes" id="UP000586976">
    <property type="component" value="Unassembled WGS sequence"/>
</dbReference>
<evidence type="ECO:0000259" key="2">
    <source>
        <dbReference type="Pfam" id="PF01494"/>
    </source>
</evidence>
<gene>
    <name evidence="3" type="ORF">H1V43_28265</name>
</gene>
<dbReference type="PANTHER" id="PTHR43476">
    <property type="entry name" value="3-(3-HYDROXY-PHENYL)PROPIONATE/3-HYDROXYCINNAMIC ACID HYDROXYLASE"/>
    <property type="match status" value="1"/>
</dbReference>
<evidence type="ECO:0000256" key="1">
    <source>
        <dbReference type="ARBA" id="ARBA00023002"/>
    </source>
</evidence>
<dbReference type="InterPro" id="IPR002938">
    <property type="entry name" value="FAD-bd"/>
</dbReference>
<dbReference type="Gene3D" id="3.30.70.2450">
    <property type="match status" value="1"/>
</dbReference>
<dbReference type="InterPro" id="IPR050631">
    <property type="entry name" value="PheA/TfdB_FAD_monoxygenase"/>
</dbReference>
<evidence type="ECO:0000313" key="3">
    <source>
        <dbReference type="EMBL" id="MBA4865176.1"/>
    </source>
</evidence>
<evidence type="ECO:0000313" key="4">
    <source>
        <dbReference type="Proteomes" id="UP000586976"/>
    </source>
</evidence>
<dbReference type="GO" id="GO:0008688">
    <property type="term" value="F:3-(3-hydroxyphenyl)propionate hydroxylase activity"/>
    <property type="evidence" value="ECO:0007669"/>
    <property type="project" value="TreeGrafter"/>
</dbReference>
<dbReference type="PRINTS" id="PR00420">
    <property type="entry name" value="RNGMNOXGNASE"/>
</dbReference>
<sequence length="409" mass="44962">MASRAGGQVAEEQQAIIAGAGPTGLLNALGLAQQGVVVTVVERASALQNSPRAMVYHWATLDGLARLGVLDDAVRAGFLKQDYAYRVRRTGEIIEYGLNALEGKVQHPYNLHLGQGALAHVMLRHLETFENARVLWDHEVTAVSQDREGVEVTVRTKSGDKVLRAQWLVGADGAGSKVRGEVGLRFEGMTWPERFVATNVRFPDDRPGWAQSTFYVDDVYGAIIAKIDESGEHGLWRYTYMEDDALPAESAAERLPKFLSNVFGEDIAQGTELVAISPYRMHQRSASSYRAGRVLLAGDAAHATNPTGGLGLTMGLFDSYVLNEALGAVIQGRVDEDILDVYADLRRRAFLEKASPRASANKQLLFHSSDPVKLGQDLEVFRWMSRDREFAAERLYFTKTLETPSLLAA</sequence>
<dbReference type="PANTHER" id="PTHR43476:SF3">
    <property type="entry name" value="FAD-BINDING MONOOXYGENASE"/>
    <property type="match status" value="1"/>
</dbReference>
<name>A0A7W2D5K2_9ACTN</name>
<keyword evidence="4" id="KW-1185">Reference proteome</keyword>
<dbReference type="Gene3D" id="3.50.50.60">
    <property type="entry name" value="FAD/NAD(P)-binding domain"/>
    <property type="match status" value="1"/>
</dbReference>